<dbReference type="Pfam" id="PF00069">
    <property type="entry name" value="Pkinase"/>
    <property type="match status" value="1"/>
</dbReference>
<feature type="binding site" evidence="6">
    <location>
        <position position="92"/>
    </location>
    <ligand>
        <name>ATP</name>
        <dbReference type="ChEBI" id="CHEBI:30616"/>
    </ligand>
</feature>
<evidence type="ECO:0000256" key="3">
    <source>
        <dbReference type="ARBA" id="ARBA00022741"/>
    </source>
</evidence>
<dbReference type="Proteomes" id="UP000838756">
    <property type="component" value="Unassembled WGS sequence"/>
</dbReference>
<dbReference type="PANTHER" id="PTHR24342">
    <property type="entry name" value="SERINE/THREONINE-PROTEIN KINASE 17"/>
    <property type="match status" value="1"/>
</dbReference>
<feature type="domain" description="Protein kinase" evidence="8">
    <location>
        <begin position="63"/>
        <end position="318"/>
    </location>
</feature>
<dbReference type="SUPFAM" id="SSF56112">
    <property type="entry name" value="Protein kinase-like (PK-like)"/>
    <property type="match status" value="1"/>
</dbReference>
<feature type="compositionally biased region" description="Low complexity" evidence="7">
    <location>
        <begin position="389"/>
        <end position="400"/>
    </location>
</feature>
<proteinExistence type="predicted"/>
<dbReference type="PROSITE" id="PS00107">
    <property type="entry name" value="PROTEIN_KINASE_ATP"/>
    <property type="match status" value="1"/>
</dbReference>
<dbReference type="PANTHER" id="PTHR24342:SF20">
    <property type="entry name" value="MYOSIN LIGHT CHAIN KINASE, SMOOTH MUSCLE"/>
    <property type="match status" value="1"/>
</dbReference>
<dbReference type="InterPro" id="IPR011009">
    <property type="entry name" value="Kinase-like_dom_sf"/>
</dbReference>
<evidence type="ECO:0000256" key="5">
    <source>
        <dbReference type="ARBA" id="ARBA00022840"/>
    </source>
</evidence>
<evidence type="ECO:0000256" key="7">
    <source>
        <dbReference type="SAM" id="MobiDB-lite"/>
    </source>
</evidence>
<evidence type="ECO:0000256" key="4">
    <source>
        <dbReference type="ARBA" id="ARBA00022777"/>
    </source>
</evidence>
<dbReference type="GO" id="GO:0035556">
    <property type="term" value="P:intracellular signal transduction"/>
    <property type="evidence" value="ECO:0007669"/>
    <property type="project" value="TreeGrafter"/>
</dbReference>
<feature type="region of interest" description="Disordered" evidence="7">
    <location>
        <begin position="541"/>
        <end position="571"/>
    </location>
</feature>
<dbReference type="GO" id="GO:0005634">
    <property type="term" value="C:nucleus"/>
    <property type="evidence" value="ECO:0007669"/>
    <property type="project" value="TreeGrafter"/>
</dbReference>
<dbReference type="SMART" id="SM00220">
    <property type="entry name" value="S_TKc"/>
    <property type="match status" value="1"/>
</dbReference>
<dbReference type="Gene3D" id="3.30.200.20">
    <property type="entry name" value="Phosphorylase Kinase, domain 1"/>
    <property type="match status" value="1"/>
</dbReference>
<evidence type="ECO:0000313" key="9">
    <source>
        <dbReference type="EMBL" id="CAH2207888.1"/>
    </source>
</evidence>
<evidence type="ECO:0000259" key="8">
    <source>
        <dbReference type="PROSITE" id="PS50011"/>
    </source>
</evidence>
<keyword evidence="10" id="KW-1185">Reference proteome</keyword>
<feature type="compositionally biased region" description="Polar residues" evidence="7">
    <location>
        <begin position="641"/>
        <end position="669"/>
    </location>
</feature>
<keyword evidence="3 6" id="KW-0547">Nucleotide-binding</keyword>
<keyword evidence="5 6" id="KW-0067">ATP-binding</keyword>
<feature type="compositionally biased region" description="Polar residues" evidence="7">
    <location>
        <begin position="686"/>
        <end position="696"/>
    </location>
</feature>
<protein>
    <submittedName>
        <fullName evidence="9">Jg6031 protein</fullName>
    </submittedName>
</protein>
<keyword evidence="2" id="KW-0808">Transferase</keyword>
<dbReference type="GO" id="GO:0004674">
    <property type="term" value="F:protein serine/threonine kinase activity"/>
    <property type="evidence" value="ECO:0007669"/>
    <property type="project" value="UniProtKB-KW"/>
</dbReference>
<dbReference type="PROSITE" id="PS00108">
    <property type="entry name" value="PROTEIN_KINASE_ST"/>
    <property type="match status" value="1"/>
</dbReference>
<evidence type="ECO:0000256" key="6">
    <source>
        <dbReference type="PROSITE-ProRule" id="PRU10141"/>
    </source>
</evidence>
<dbReference type="AlphaFoldDB" id="A0A8S4QI56"/>
<dbReference type="InterPro" id="IPR000719">
    <property type="entry name" value="Prot_kinase_dom"/>
</dbReference>
<organism evidence="9 10">
    <name type="scientific">Pararge aegeria aegeria</name>
    <dbReference type="NCBI Taxonomy" id="348720"/>
    <lineage>
        <taxon>Eukaryota</taxon>
        <taxon>Metazoa</taxon>
        <taxon>Ecdysozoa</taxon>
        <taxon>Arthropoda</taxon>
        <taxon>Hexapoda</taxon>
        <taxon>Insecta</taxon>
        <taxon>Pterygota</taxon>
        <taxon>Neoptera</taxon>
        <taxon>Endopterygota</taxon>
        <taxon>Lepidoptera</taxon>
        <taxon>Glossata</taxon>
        <taxon>Ditrysia</taxon>
        <taxon>Papilionoidea</taxon>
        <taxon>Nymphalidae</taxon>
        <taxon>Satyrinae</taxon>
        <taxon>Satyrini</taxon>
        <taxon>Parargina</taxon>
        <taxon>Pararge</taxon>
    </lineage>
</organism>
<dbReference type="FunFam" id="1.10.510.10:FF:000594">
    <property type="entry name" value="Myosin light chain kinase isoform-III"/>
    <property type="match status" value="1"/>
</dbReference>
<dbReference type="OrthoDB" id="10260894at2759"/>
<dbReference type="PROSITE" id="PS50011">
    <property type="entry name" value="PROTEIN_KINASE_DOM"/>
    <property type="match status" value="1"/>
</dbReference>
<name>A0A8S4QI56_9NEOP</name>
<keyword evidence="4" id="KW-0418">Kinase</keyword>
<evidence type="ECO:0000256" key="2">
    <source>
        <dbReference type="ARBA" id="ARBA00022679"/>
    </source>
</evidence>
<accession>A0A8S4QI56</accession>
<dbReference type="InterPro" id="IPR008271">
    <property type="entry name" value="Ser/Thr_kinase_AS"/>
</dbReference>
<sequence length="696" mass="80274">MNISEKNHLDERYRLNRWNLEFDCRRSLDMIHVDETDPVGEIEPPFSYRDVTIKRNTDVNDFYDMLSEIGRGKFGTVYLCREKSTGLELAAKLVSVNRRDERRNVEREVDVMRRLRHPRLIQLYDAYDWGKYMCVVLELITGGELFERVIDEDFVLTERACTVFMRQICEGIEFVHRQNILHLDMKPENILCLTKAGNRIKIIDFGLARFYDPEKKLQVLFGTPEFVAPEVVNFDQIGYGTDMWSIGVICYVLLSGLSPFMGETDIETMANVTIAKYDFDDEAFNEISEDAKDFIRKLLVKDKESRPSATECLRHQWLIKRPPAKQDKPTKLPQLSPKHELDVAKDNLRNFVERWSEHPNSPYVFDIQAHEILSLANGNCERSSIGGCSPSPRSSLSSSPDIVFGEDDLEPPPLRDPTHTTRYNPVERRASDSSCFLHKKQDIFVRKNLAEEIKKLSDHLFMLSTMNTDLTNNNSMKEKDKNVTENKSFVTEDKKLTNGFKRETNSTITKTITNGNSTNIEKKIFQSKSTNRVSSAFLTEKEQQKPMTSKMPWVKSARSKRVTTTSRDVPDQPIEKRNTFFVEFDKRRGRIDKLVNGFENGKQVPYKRDDENNAHRTKDLLLHLLEKWGESDEGEGERTAGGTSNSGRHQSISLEWSQSNQLAQNSMSSIHAFFKRQSSDEKVQKKNGTTKLTNAK</sequence>
<reference evidence="9" key="1">
    <citation type="submission" date="2022-03" db="EMBL/GenBank/DDBJ databases">
        <authorList>
            <person name="Lindestad O."/>
        </authorList>
    </citation>
    <scope>NUCLEOTIDE SEQUENCE</scope>
</reference>
<evidence type="ECO:0000313" key="10">
    <source>
        <dbReference type="Proteomes" id="UP000838756"/>
    </source>
</evidence>
<dbReference type="CDD" id="cd14103">
    <property type="entry name" value="STKc_MLCK"/>
    <property type="match status" value="1"/>
</dbReference>
<dbReference type="GO" id="GO:0005524">
    <property type="term" value="F:ATP binding"/>
    <property type="evidence" value="ECO:0007669"/>
    <property type="project" value="UniProtKB-UniRule"/>
</dbReference>
<comment type="caution">
    <text evidence="9">The sequence shown here is derived from an EMBL/GenBank/DDBJ whole genome shotgun (WGS) entry which is preliminary data.</text>
</comment>
<feature type="region of interest" description="Disordered" evidence="7">
    <location>
        <begin position="383"/>
        <end position="422"/>
    </location>
</feature>
<dbReference type="EMBL" id="CAKXAJ010001568">
    <property type="protein sequence ID" value="CAH2207888.1"/>
    <property type="molecule type" value="Genomic_DNA"/>
</dbReference>
<feature type="region of interest" description="Disordered" evidence="7">
    <location>
        <begin position="631"/>
        <end position="696"/>
    </location>
</feature>
<dbReference type="Gene3D" id="1.10.510.10">
    <property type="entry name" value="Transferase(Phosphotransferase) domain 1"/>
    <property type="match status" value="1"/>
</dbReference>
<dbReference type="InterPro" id="IPR017441">
    <property type="entry name" value="Protein_kinase_ATP_BS"/>
</dbReference>
<gene>
    <name evidence="9" type="primary">jg6031</name>
    <name evidence="9" type="ORF">PAEG_LOCUS507</name>
</gene>
<keyword evidence="1" id="KW-0723">Serine/threonine-protein kinase</keyword>
<evidence type="ECO:0000256" key="1">
    <source>
        <dbReference type="ARBA" id="ARBA00022527"/>
    </source>
</evidence>
<dbReference type="GO" id="GO:0043065">
    <property type="term" value="P:positive regulation of apoptotic process"/>
    <property type="evidence" value="ECO:0007669"/>
    <property type="project" value="TreeGrafter"/>
</dbReference>